<dbReference type="GO" id="GO:0008270">
    <property type="term" value="F:zinc ion binding"/>
    <property type="evidence" value="ECO:0007669"/>
    <property type="project" value="UniProtKB-KW"/>
</dbReference>
<dbReference type="SUPFAM" id="SSF56672">
    <property type="entry name" value="DNA/RNA polymerases"/>
    <property type="match status" value="1"/>
</dbReference>
<dbReference type="Pfam" id="PF12254">
    <property type="entry name" value="DNA_pol_alpha_N"/>
    <property type="match status" value="1"/>
</dbReference>
<evidence type="ECO:0000313" key="19">
    <source>
        <dbReference type="Proteomes" id="UP000541610"/>
    </source>
</evidence>
<dbReference type="InterPro" id="IPR012337">
    <property type="entry name" value="RNaseH-like_sf"/>
</dbReference>
<dbReference type="InterPro" id="IPR006172">
    <property type="entry name" value="DNA-dir_DNA_pol_B"/>
</dbReference>
<dbReference type="Gene3D" id="1.10.132.60">
    <property type="entry name" value="DNA polymerase family B, C-terminal domain"/>
    <property type="match status" value="1"/>
</dbReference>
<dbReference type="Proteomes" id="UP000541610">
    <property type="component" value="Unassembled WGS sequence"/>
</dbReference>
<feature type="region of interest" description="Disordered" evidence="13">
    <location>
        <begin position="15"/>
        <end position="34"/>
    </location>
</feature>
<evidence type="ECO:0000256" key="10">
    <source>
        <dbReference type="ARBA" id="ARBA00023125"/>
    </source>
</evidence>
<dbReference type="GO" id="GO:0006272">
    <property type="term" value="P:leading strand elongation"/>
    <property type="evidence" value="ECO:0007669"/>
    <property type="project" value="TreeGrafter"/>
</dbReference>
<comment type="subcellular location">
    <subcellularLocation>
        <location evidence="1">Nucleus</location>
    </subcellularLocation>
</comment>
<dbReference type="Pfam" id="PF03104">
    <property type="entry name" value="DNA_pol_B_exo1"/>
    <property type="match status" value="1"/>
</dbReference>
<name>A0A7J6PM48_PEROL</name>
<feature type="domain" description="DNA-directed DNA polymerase family B multifunctional" evidence="14">
    <location>
        <begin position="974"/>
        <end position="1380"/>
    </location>
</feature>
<dbReference type="Gene3D" id="2.40.50.730">
    <property type="match status" value="1"/>
</dbReference>
<feature type="domain" description="DNA-directed DNA polymerase family B exonuclease" evidence="15">
    <location>
        <begin position="675"/>
        <end position="908"/>
    </location>
</feature>
<evidence type="ECO:0000259" key="17">
    <source>
        <dbReference type="Pfam" id="PF12254"/>
    </source>
</evidence>
<dbReference type="Gene3D" id="3.30.70.2820">
    <property type="match status" value="1"/>
</dbReference>
<dbReference type="GO" id="GO:0003887">
    <property type="term" value="F:DNA-directed DNA polymerase activity"/>
    <property type="evidence" value="ECO:0007669"/>
    <property type="project" value="UniProtKB-KW"/>
</dbReference>
<dbReference type="InterPro" id="IPR024647">
    <property type="entry name" value="DNA_pol_a_cat_su_N"/>
</dbReference>
<feature type="compositionally biased region" description="Basic and acidic residues" evidence="13">
    <location>
        <begin position="378"/>
        <end position="415"/>
    </location>
</feature>
<dbReference type="EMBL" id="JABANP010000009">
    <property type="protein sequence ID" value="KAF4696581.1"/>
    <property type="molecule type" value="Genomic_DNA"/>
</dbReference>
<reference evidence="18 19" key="1">
    <citation type="submission" date="2020-04" db="EMBL/GenBank/DDBJ databases">
        <title>Perkinsus olseni comparative genomics.</title>
        <authorList>
            <person name="Bogema D.R."/>
        </authorList>
    </citation>
    <scope>NUCLEOTIDE SEQUENCE [LARGE SCALE GENOMIC DNA]</scope>
    <source>
        <strain evidence="18">00978-12</strain>
    </source>
</reference>
<feature type="compositionally biased region" description="Basic and acidic residues" evidence="13">
    <location>
        <begin position="1437"/>
        <end position="1447"/>
    </location>
</feature>
<keyword evidence="10 12" id="KW-0238">DNA-binding</keyword>
<dbReference type="Gene3D" id="3.30.420.10">
    <property type="entry name" value="Ribonuclease H-like superfamily/Ribonuclease H"/>
    <property type="match status" value="1"/>
</dbReference>
<dbReference type="GO" id="GO:0003697">
    <property type="term" value="F:single-stranded DNA binding"/>
    <property type="evidence" value="ECO:0007669"/>
    <property type="project" value="TreeGrafter"/>
</dbReference>
<dbReference type="Gene3D" id="1.10.287.690">
    <property type="entry name" value="Helix hairpin bin"/>
    <property type="match status" value="1"/>
</dbReference>
<evidence type="ECO:0000256" key="9">
    <source>
        <dbReference type="ARBA" id="ARBA00022932"/>
    </source>
</evidence>
<dbReference type="SMART" id="SM00486">
    <property type="entry name" value="POLBc"/>
    <property type="match status" value="1"/>
</dbReference>
<dbReference type="GO" id="GO:0006273">
    <property type="term" value="P:lagging strand elongation"/>
    <property type="evidence" value="ECO:0007669"/>
    <property type="project" value="TreeGrafter"/>
</dbReference>
<keyword evidence="11" id="KW-0539">Nucleus</keyword>
<evidence type="ECO:0000259" key="14">
    <source>
        <dbReference type="Pfam" id="PF00136"/>
    </source>
</evidence>
<proteinExistence type="inferred from homology"/>
<dbReference type="Pfam" id="PF00136">
    <property type="entry name" value="DNA_pol_B"/>
    <property type="match status" value="1"/>
</dbReference>
<dbReference type="CDD" id="cd05776">
    <property type="entry name" value="DNA_polB_alpha_exo"/>
    <property type="match status" value="1"/>
</dbReference>
<dbReference type="GO" id="GO:0003682">
    <property type="term" value="F:chromatin binding"/>
    <property type="evidence" value="ECO:0007669"/>
    <property type="project" value="TreeGrafter"/>
</dbReference>
<evidence type="ECO:0000256" key="12">
    <source>
        <dbReference type="RuleBase" id="RU000442"/>
    </source>
</evidence>
<dbReference type="PRINTS" id="PR00106">
    <property type="entry name" value="DNAPOLB"/>
</dbReference>
<evidence type="ECO:0000259" key="16">
    <source>
        <dbReference type="Pfam" id="PF08996"/>
    </source>
</evidence>
<dbReference type="PANTHER" id="PTHR45861:SF1">
    <property type="entry name" value="DNA POLYMERASE ALPHA CATALYTIC SUBUNIT"/>
    <property type="match status" value="1"/>
</dbReference>
<dbReference type="InterPro" id="IPR023211">
    <property type="entry name" value="DNA_pol_palm_dom_sf"/>
</dbReference>
<organism evidence="18 19">
    <name type="scientific">Perkinsus olseni</name>
    <name type="common">Perkinsus atlanticus</name>
    <dbReference type="NCBI Taxonomy" id="32597"/>
    <lineage>
        <taxon>Eukaryota</taxon>
        <taxon>Sar</taxon>
        <taxon>Alveolata</taxon>
        <taxon>Perkinsozoa</taxon>
        <taxon>Perkinsea</taxon>
        <taxon>Perkinsida</taxon>
        <taxon>Perkinsidae</taxon>
        <taxon>Perkinsus</taxon>
    </lineage>
</organism>
<dbReference type="PANTHER" id="PTHR45861">
    <property type="entry name" value="DNA POLYMERASE ALPHA CATALYTIC SUBUNIT"/>
    <property type="match status" value="1"/>
</dbReference>
<dbReference type="GO" id="GO:0000166">
    <property type="term" value="F:nucleotide binding"/>
    <property type="evidence" value="ECO:0007669"/>
    <property type="project" value="InterPro"/>
</dbReference>
<keyword evidence="8" id="KW-0862">Zinc</keyword>
<keyword evidence="3 12" id="KW-0808">Transferase</keyword>
<evidence type="ECO:0000256" key="5">
    <source>
        <dbReference type="ARBA" id="ARBA00022705"/>
    </source>
</evidence>
<feature type="region of interest" description="Disordered" evidence="13">
    <location>
        <begin position="1436"/>
        <end position="1467"/>
    </location>
</feature>
<feature type="region of interest" description="Disordered" evidence="13">
    <location>
        <begin position="1004"/>
        <end position="1035"/>
    </location>
</feature>
<evidence type="ECO:0000256" key="11">
    <source>
        <dbReference type="ARBA" id="ARBA00023242"/>
    </source>
</evidence>
<dbReference type="InterPro" id="IPR015088">
    <property type="entry name" value="Znf_DNA-dir_DNA_pol_B_alpha"/>
</dbReference>
<dbReference type="InterPro" id="IPR006133">
    <property type="entry name" value="DNA-dir_DNA_pol_B_exonuc"/>
</dbReference>
<dbReference type="InterPro" id="IPR038256">
    <property type="entry name" value="Pol_alpha_znc_sf"/>
</dbReference>
<dbReference type="GO" id="GO:0003688">
    <property type="term" value="F:DNA replication origin binding"/>
    <property type="evidence" value="ECO:0007669"/>
    <property type="project" value="TreeGrafter"/>
</dbReference>
<evidence type="ECO:0000256" key="3">
    <source>
        <dbReference type="ARBA" id="ARBA00022679"/>
    </source>
</evidence>
<keyword evidence="9 12" id="KW-0239">DNA-directed DNA polymerase</keyword>
<evidence type="ECO:0000313" key="18">
    <source>
        <dbReference type="EMBL" id="KAF4696581.1"/>
    </source>
</evidence>
<keyword evidence="4 12" id="KW-0548">Nucleotidyltransferase</keyword>
<evidence type="ECO:0000256" key="1">
    <source>
        <dbReference type="ARBA" id="ARBA00004123"/>
    </source>
</evidence>
<dbReference type="GO" id="GO:0005658">
    <property type="term" value="C:alpha DNA polymerase:primase complex"/>
    <property type="evidence" value="ECO:0007669"/>
    <property type="project" value="TreeGrafter"/>
</dbReference>
<feature type="region of interest" description="Disordered" evidence="13">
    <location>
        <begin position="353"/>
        <end position="524"/>
    </location>
</feature>
<dbReference type="InterPro" id="IPR006134">
    <property type="entry name" value="DNA-dir_DNA_pol_B_multi_dom"/>
</dbReference>
<dbReference type="GO" id="GO:1902975">
    <property type="term" value="P:mitotic DNA replication initiation"/>
    <property type="evidence" value="ECO:0007669"/>
    <property type="project" value="InterPro"/>
</dbReference>
<comment type="caution">
    <text evidence="18">The sequence shown here is derived from an EMBL/GenBank/DDBJ whole genome shotgun (WGS) entry which is preliminary data.</text>
</comment>
<keyword evidence="7" id="KW-0863">Zinc-finger</keyword>
<evidence type="ECO:0000256" key="7">
    <source>
        <dbReference type="ARBA" id="ARBA00022771"/>
    </source>
</evidence>
<feature type="domain" description="DNA polymerase alpha catalytic subunit N-terminal" evidence="17">
    <location>
        <begin position="158"/>
        <end position="225"/>
    </location>
</feature>
<evidence type="ECO:0000259" key="15">
    <source>
        <dbReference type="Pfam" id="PF03104"/>
    </source>
</evidence>
<feature type="domain" description="Zinc finger DNA-directed DNA polymerase family B alpha" evidence="16">
    <location>
        <begin position="1552"/>
        <end position="1650"/>
    </location>
</feature>
<dbReference type="InterPro" id="IPR036397">
    <property type="entry name" value="RNaseH_sf"/>
</dbReference>
<keyword evidence="6" id="KW-0479">Metal-binding</keyword>
<protein>
    <recommendedName>
        <fullName evidence="12">DNA polymerase</fullName>
        <ecNumber evidence="12">2.7.7.7</ecNumber>
    </recommendedName>
</protein>
<evidence type="ECO:0000256" key="8">
    <source>
        <dbReference type="ARBA" id="ARBA00022833"/>
    </source>
</evidence>
<dbReference type="SUPFAM" id="SSF53098">
    <property type="entry name" value="Ribonuclease H-like"/>
    <property type="match status" value="1"/>
</dbReference>
<evidence type="ECO:0000256" key="13">
    <source>
        <dbReference type="SAM" id="MobiDB-lite"/>
    </source>
</evidence>
<evidence type="ECO:0000256" key="6">
    <source>
        <dbReference type="ARBA" id="ARBA00022723"/>
    </source>
</evidence>
<keyword evidence="5 12" id="KW-0235">DNA replication</keyword>
<dbReference type="OrthoDB" id="6755010at2759"/>
<gene>
    <name evidence="18" type="primary">POL1</name>
    <name evidence="18" type="ORF">FOZ60_016589</name>
</gene>
<dbReference type="InterPro" id="IPR042087">
    <property type="entry name" value="DNA_pol_B_thumb"/>
</dbReference>
<dbReference type="CDD" id="cd05532">
    <property type="entry name" value="POLBc_alpha"/>
    <property type="match status" value="1"/>
</dbReference>
<dbReference type="Gene3D" id="3.90.930.40">
    <property type="match status" value="1"/>
</dbReference>
<dbReference type="Gene3D" id="3.90.1600.10">
    <property type="entry name" value="Palm domain of DNA polymerase"/>
    <property type="match status" value="1"/>
</dbReference>
<accession>A0A7J6PM48</accession>
<dbReference type="Gene3D" id="1.10.3200.20">
    <property type="entry name" value="DNA Polymerase alpha, zinc finger"/>
    <property type="match status" value="1"/>
</dbReference>
<dbReference type="InterPro" id="IPR043502">
    <property type="entry name" value="DNA/RNA_pol_sf"/>
</dbReference>
<dbReference type="EC" id="2.7.7.7" evidence="12"/>
<sequence length="1780" mass="197330">MRSFPWQVDFVALRTPPAPRAGETKTHGPSPAAQGNLLVRWRNPAWVRVAVESDVETMESTTLIFHCADNKMSQHMMSDDASKRTPGTLEISGVDKVAALSEMYRVWPDWVDMQKLGQGLTTSLWEEGVVQTKAPPEGMLKLAVNRSFAAMSSKRDALRQLRELRAGGGKRSEQYEVRESGRIVEEVDEDEYRKLCKERRNDNFVVDDQGGDGGGYIDDGQELWDEDEYDSELERLNDEEEMGGSKNARKMLDRARKQRQAEREAAARRMQEREKGQRGIAQFFKVSRGRRCLQQLPCNWAAEFVVPGCREQVEASRLHVLKWRRSQRRWTRQQSTTCSKGFEDELLAMEEGGSVEARPTRVARSTPAAVASASSRKRPVEECRDVEPSGAVKAEEDAVVEEHDDHAVELLRQDTEVNIPKSTTKRRRTSLEEASVPAEAAPRCELGNGEEKKEDEEGTKKEDSTSPQGPRPSGAPAAVVKDSESPQKVVDFGDSWLITDDTDDAESKAASSPHGSAGDDHGLDAVKEEDGSLMMYLLDVYEDVLPDKTAALFLFGKTRRRDGGKSSTKTQVESCCVVVTNIMRNCFFLPREQSEDESECRAACYSVMQEFEALRKKSGGVLAAVNKYKCKFVWRNYCFDQVHGIPHGRLGCLKVVYSSNCPALPSGLEGKSFSHVFGNNTSLTELFLVKRRIMGPCWIQISAGSFNASTTMNKLSWCTREVRVPTGTKGISVVPADATPPLPPLSIMSLSIKTNTTKQTKAPTGKGRSTAAAQQQQHEIAVAAYYHNPNLDVDEANEECLRRGECRQRNVVVESSERALLNHLAAMVTRADPDIILGHNIFGFGLDILAQRMQHHKLPAWHKFSRLKRGNAGGGSLWLGRSLTAGRLVCDTYLSAREYLRLTTYDLGSLSLKLLKTARAPVALDSLVKFYEDPRALSALAEHTLTDAVLQLRVGWALQVLSLTRQLTNLAGNLWSHSLQNKRAERNEILLVHEFHRKKFVVPDKERPGDRRSYQADVFEEGGDNPQAKAPAGPRRKKAAYAGGLVLEPKAGLYDKLVLLLDFNSLYPSIIREYNICFTTVDRLDAHDSALDENAGVIPELPKRAPGERDAVLPQVITRLVESRKDVKKLLKTCTNPKTGNQLDIRQKALKLTANSMYGCLGFSNSRFYAKPIAALITRTGRETLQATVDIVESQLRFDVVYGDTDSIFVHTGTEAFDQAMRIGGQIMAEVNKRYKKLELDIDGVFKRLLLLKKKKYAGVKVIDWAQGIAEKEYKGLDLVRRDWCPLSKKMGDEPSRLLKVLRCLLGLRAESQAPASASSENGPADVDRSAQEAERVVEWLHDYVKSISLKMDNDEIPLEDYVITKALTKMPADYPDAKSQVETLHVELPSSCFLTIFVFPLEAHVMVAKRMMDGGHVIRPGNEIPYVITRPGEAAGKAEAEGDSETKPAALGTDSQSVAARARSPDEVRRLGPSVVQIDTQWYKTHQIHPPLVRLCAPVSGTDAAHLAECLGLDPSKFAAIGMNNNGPGDGDDVEAVMASLSQNVDIDTRYSDARKFLAGAARQYKCPKCKTTCHIGDAIKQKECVKCSAEIPSPLLRNLLVLILRKITREAGSGWVRCDDEGCGRATRQLPLGTSRCPFGGCRGKLQQLPAHTNRAVHQASALGASLRRRVNVPQVLSYLRELAAKHRPECEDIPDQFLSMNAYDVAPFYWLIALDLSAPDSVNRPAMFIFRKDAPLSPHGRLFGSDSGLPCAAGVTPEKWDIEEDSIQTAYGNSGST</sequence>
<dbReference type="InterPro" id="IPR045846">
    <property type="entry name" value="POLBc_alpha"/>
</dbReference>
<comment type="similarity">
    <text evidence="2 12">Belongs to the DNA polymerase type-B family.</text>
</comment>
<feature type="compositionally biased region" description="Basic and acidic residues" evidence="13">
    <location>
        <begin position="1004"/>
        <end position="1014"/>
    </location>
</feature>
<comment type="catalytic activity">
    <reaction evidence="12">
        <text>DNA(n) + a 2'-deoxyribonucleoside 5'-triphosphate = DNA(n+1) + diphosphate</text>
        <dbReference type="Rhea" id="RHEA:22508"/>
        <dbReference type="Rhea" id="RHEA-COMP:17339"/>
        <dbReference type="Rhea" id="RHEA-COMP:17340"/>
        <dbReference type="ChEBI" id="CHEBI:33019"/>
        <dbReference type="ChEBI" id="CHEBI:61560"/>
        <dbReference type="ChEBI" id="CHEBI:173112"/>
        <dbReference type="EC" id="2.7.7.7"/>
    </reaction>
</comment>
<dbReference type="Pfam" id="PF08996">
    <property type="entry name" value="zf-DNA_Pol"/>
    <property type="match status" value="1"/>
</dbReference>
<dbReference type="InterPro" id="IPR017964">
    <property type="entry name" value="DNA-dir_DNA_pol_B_CS"/>
</dbReference>
<evidence type="ECO:0000256" key="2">
    <source>
        <dbReference type="ARBA" id="ARBA00005755"/>
    </source>
</evidence>
<evidence type="ECO:0000256" key="4">
    <source>
        <dbReference type="ARBA" id="ARBA00022695"/>
    </source>
</evidence>
<dbReference type="PROSITE" id="PS00116">
    <property type="entry name" value="DNA_POLYMERASE_B"/>
    <property type="match status" value="1"/>
</dbReference>
<dbReference type="NCBIfam" id="TIGR00592">
    <property type="entry name" value="pol2"/>
    <property type="match status" value="1"/>
</dbReference>